<evidence type="ECO:0000256" key="1">
    <source>
        <dbReference type="SAM" id="SignalP"/>
    </source>
</evidence>
<feature type="chain" id="PRO_5011637579" description="WxL domain-containing protein" evidence="1">
    <location>
        <begin position="27"/>
        <end position="184"/>
    </location>
</feature>
<dbReference type="STRING" id="1285928.SAMN04487894_10841"/>
<evidence type="ECO:0008006" key="4">
    <source>
        <dbReference type="Google" id="ProtNLM"/>
    </source>
</evidence>
<dbReference type="Proteomes" id="UP000198757">
    <property type="component" value="Unassembled WGS sequence"/>
</dbReference>
<dbReference type="AlphaFoldDB" id="A0A1G6TWH5"/>
<keyword evidence="1" id="KW-0732">Signal</keyword>
<accession>A0A1G6TWH5</accession>
<evidence type="ECO:0000313" key="3">
    <source>
        <dbReference type="Proteomes" id="UP000198757"/>
    </source>
</evidence>
<dbReference type="EMBL" id="FMZO01000008">
    <property type="protein sequence ID" value="SDD32796.1"/>
    <property type="molecule type" value="Genomic_DNA"/>
</dbReference>
<gene>
    <name evidence="2" type="ORF">SAMN04487894_10841</name>
</gene>
<reference evidence="3" key="1">
    <citation type="submission" date="2016-10" db="EMBL/GenBank/DDBJ databases">
        <authorList>
            <person name="Varghese N."/>
            <person name="Submissions S."/>
        </authorList>
    </citation>
    <scope>NUCLEOTIDE SEQUENCE [LARGE SCALE GENOMIC DNA]</scope>
    <source>
        <strain evidence="3">DSM 25811 / CCM 8410 / LMG 26954 / E90</strain>
    </source>
</reference>
<dbReference type="OrthoDB" id="675061at2"/>
<evidence type="ECO:0000313" key="2">
    <source>
        <dbReference type="EMBL" id="SDD32796.1"/>
    </source>
</evidence>
<keyword evidence="3" id="KW-1185">Reference proteome</keyword>
<sequence length="184" mass="18829">MTTNKLYTLAITFVSFLGIISSTADAQPTTGTTNLHVVINPLLSITVQQPDVTLTFATLADYQNGVSTPMTGHLTITSILPYTVSLAANAATLAGTGGNTQTVNASAVSVTAPATANNTNLPGNNLRTITSLSTTPAPLIGGSYALAAPADVTYSIPQANVATQILGKEPDTYTVALTYSITNP</sequence>
<proteinExistence type="predicted"/>
<protein>
    <recommendedName>
        <fullName evidence="4">WxL domain-containing protein</fullName>
    </recommendedName>
</protein>
<organism evidence="2 3">
    <name type="scientific">Niabella drilacis (strain DSM 25811 / CCM 8410 / CCUG 62505 / LMG 26954 / E90)</name>
    <dbReference type="NCBI Taxonomy" id="1285928"/>
    <lineage>
        <taxon>Bacteria</taxon>
        <taxon>Pseudomonadati</taxon>
        <taxon>Bacteroidota</taxon>
        <taxon>Chitinophagia</taxon>
        <taxon>Chitinophagales</taxon>
        <taxon>Chitinophagaceae</taxon>
        <taxon>Niabella</taxon>
    </lineage>
</organism>
<name>A0A1G6TWH5_NIADE</name>
<feature type="signal peptide" evidence="1">
    <location>
        <begin position="1"/>
        <end position="26"/>
    </location>
</feature>
<dbReference type="RefSeq" id="WP_090390910.1">
    <property type="nucleotide sequence ID" value="NZ_FMZO01000008.1"/>
</dbReference>